<dbReference type="Proteomes" id="UP000237347">
    <property type="component" value="Unassembled WGS sequence"/>
</dbReference>
<dbReference type="GO" id="GO:0043531">
    <property type="term" value="F:ADP binding"/>
    <property type="evidence" value="ECO:0007669"/>
    <property type="project" value="InterPro"/>
</dbReference>
<dbReference type="SUPFAM" id="SSF52540">
    <property type="entry name" value="P-loop containing nucleoside triphosphate hydrolases"/>
    <property type="match status" value="1"/>
</dbReference>
<evidence type="ECO:0000256" key="2">
    <source>
        <dbReference type="ARBA" id="ARBA00022737"/>
    </source>
</evidence>
<accession>A0AAW0L3E4</accession>
<evidence type="ECO:0000256" key="4">
    <source>
        <dbReference type="ARBA" id="ARBA00022821"/>
    </source>
</evidence>
<dbReference type="Gene3D" id="3.40.50.300">
    <property type="entry name" value="P-loop containing nucleotide triphosphate hydrolases"/>
    <property type="match status" value="1"/>
</dbReference>
<dbReference type="InterPro" id="IPR027417">
    <property type="entry name" value="P-loop_NTPase"/>
</dbReference>
<evidence type="ECO:0000256" key="5">
    <source>
        <dbReference type="ARBA" id="ARBA00022840"/>
    </source>
</evidence>
<organism evidence="8 9">
    <name type="scientific">Quercus suber</name>
    <name type="common">Cork oak</name>
    <dbReference type="NCBI Taxonomy" id="58331"/>
    <lineage>
        <taxon>Eukaryota</taxon>
        <taxon>Viridiplantae</taxon>
        <taxon>Streptophyta</taxon>
        <taxon>Embryophyta</taxon>
        <taxon>Tracheophyta</taxon>
        <taxon>Spermatophyta</taxon>
        <taxon>Magnoliopsida</taxon>
        <taxon>eudicotyledons</taxon>
        <taxon>Gunneridae</taxon>
        <taxon>Pentapetalae</taxon>
        <taxon>rosids</taxon>
        <taxon>fabids</taxon>
        <taxon>Fagales</taxon>
        <taxon>Fagaceae</taxon>
        <taxon>Quercus</taxon>
    </lineage>
</organism>
<dbReference type="InterPro" id="IPR042197">
    <property type="entry name" value="Apaf_helical"/>
</dbReference>
<dbReference type="InterPro" id="IPR050905">
    <property type="entry name" value="Plant_NBS-LRR"/>
</dbReference>
<reference evidence="8 9" key="1">
    <citation type="journal article" date="2018" name="Sci. Data">
        <title>The draft genome sequence of cork oak.</title>
        <authorList>
            <person name="Ramos A.M."/>
            <person name="Usie A."/>
            <person name="Barbosa P."/>
            <person name="Barros P.M."/>
            <person name="Capote T."/>
            <person name="Chaves I."/>
            <person name="Simoes F."/>
            <person name="Abreu I."/>
            <person name="Carrasquinho I."/>
            <person name="Faro C."/>
            <person name="Guimaraes J.B."/>
            <person name="Mendonca D."/>
            <person name="Nobrega F."/>
            <person name="Rodrigues L."/>
            <person name="Saibo N.J.M."/>
            <person name="Varela M.C."/>
            <person name="Egas C."/>
            <person name="Matos J."/>
            <person name="Miguel C.M."/>
            <person name="Oliveira M.M."/>
            <person name="Ricardo C.P."/>
            <person name="Goncalves S."/>
        </authorList>
    </citation>
    <scope>NUCLEOTIDE SEQUENCE [LARGE SCALE GENOMIC DNA]</scope>
    <source>
        <strain evidence="9">cv. HL8</strain>
    </source>
</reference>
<evidence type="ECO:0000256" key="1">
    <source>
        <dbReference type="ARBA" id="ARBA00022614"/>
    </source>
</evidence>
<dbReference type="Gene3D" id="1.10.10.10">
    <property type="entry name" value="Winged helix-like DNA-binding domain superfamily/Winged helix DNA-binding domain"/>
    <property type="match status" value="1"/>
</dbReference>
<sequence length="242" mass="27573">MGESVQRMASRLYERPENEEKFLLILDDVWAKIDLDTLGVPGPEVHKGCKIILTSRLKEVCRAMTTDLEIKIEVLNDVEAWQLFCQKAGDAAHLEEIKPLAEAIVKECCRLPLAIITVGAAMRKKTKVELWKHALKELQRSVPSIEGIEAEVYKPLRLSYDSLQGNNIKSCFLYCCLFPEDHIIEIRELVQYWRAEGLIGEGQNWEDMDEGISSIENLKDSCLLEDSPYPNTVKMHDVVRDG</sequence>
<dbReference type="PANTHER" id="PTHR33463">
    <property type="entry name" value="NB-ARC DOMAIN-CONTAINING PROTEIN-RELATED"/>
    <property type="match status" value="1"/>
</dbReference>
<keyword evidence="1" id="KW-0433">Leucine-rich repeat</keyword>
<keyword evidence="5" id="KW-0067">ATP-binding</keyword>
<evidence type="ECO:0000313" key="8">
    <source>
        <dbReference type="EMBL" id="KAK7846200.1"/>
    </source>
</evidence>
<dbReference type="InterPro" id="IPR036388">
    <property type="entry name" value="WH-like_DNA-bd_sf"/>
</dbReference>
<dbReference type="InterPro" id="IPR002182">
    <property type="entry name" value="NB-ARC"/>
</dbReference>
<proteinExistence type="predicted"/>
<keyword evidence="3" id="KW-0547">Nucleotide-binding</keyword>
<feature type="domain" description="NB-ARC" evidence="6">
    <location>
        <begin position="19"/>
        <end position="91"/>
    </location>
</feature>
<dbReference type="Pfam" id="PF23559">
    <property type="entry name" value="WHD_DRP"/>
    <property type="match status" value="1"/>
</dbReference>
<dbReference type="FunFam" id="1.10.8.430:FF:000003">
    <property type="entry name" value="Probable disease resistance protein At5g66910"/>
    <property type="match status" value="1"/>
</dbReference>
<dbReference type="AlphaFoldDB" id="A0AAW0L3E4"/>
<evidence type="ECO:0000259" key="7">
    <source>
        <dbReference type="Pfam" id="PF23559"/>
    </source>
</evidence>
<dbReference type="EMBL" id="PKMF04000159">
    <property type="protein sequence ID" value="KAK7846200.1"/>
    <property type="molecule type" value="Genomic_DNA"/>
</dbReference>
<dbReference type="Gene3D" id="1.10.8.430">
    <property type="entry name" value="Helical domain of apoptotic protease-activating factors"/>
    <property type="match status" value="1"/>
</dbReference>
<evidence type="ECO:0000256" key="3">
    <source>
        <dbReference type="ARBA" id="ARBA00022741"/>
    </source>
</evidence>
<comment type="caution">
    <text evidence="8">The sequence shown here is derived from an EMBL/GenBank/DDBJ whole genome shotgun (WGS) entry which is preliminary data.</text>
</comment>
<dbReference type="PANTHER" id="PTHR33463:SF202">
    <property type="entry name" value="NB-ARC DOMAIN-CONTAINING PROTEIN"/>
    <property type="match status" value="1"/>
</dbReference>
<feature type="domain" description="Disease resistance protein winged helix" evidence="7">
    <location>
        <begin position="177"/>
        <end position="241"/>
    </location>
</feature>
<gene>
    <name evidence="8" type="ORF">CFP56_008251</name>
</gene>
<keyword evidence="9" id="KW-1185">Reference proteome</keyword>
<protein>
    <submittedName>
        <fullName evidence="8">Disease resistance protein</fullName>
    </submittedName>
</protein>
<keyword evidence="2" id="KW-0677">Repeat</keyword>
<dbReference type="GO" id="GO:0006952">
    <property type="term" value="P:defense response"/>
    <property type="evidence" value="ECO:0007669"/>
    <property type="project" value="UniProtKB-KW"/>
</dbReference>
<evidence type="ECO:0000259" key="6">
    <source>
        <dbReference type="Pfam" id="PF00931"/>
    </source>
</evidence>
<dbReference type="GO" id="GO:0005524">
    <property type="term" value="F:ATP binding"/>
    <property type="evidence" value="ECO:0007669"/>
    <property type="project" value="UniProtKB-KW"/>
</dbReference>
<dbReference type="Pfam" id="PF00931">
    <property type="entry name" value="NB-ARC"/>
    <property type="match status" value="1"/>
</dbReference>
<dbReference type="InterPro" id="IPR058922">
    <property type="entry name" value="WHD_DRP"/>
</dbReference>
<name>A0AAW0L3E4_QUESU</name>
<dbReference type="FunFam" id="1.10.10.10:FF:000322">
    <property type="entry name" value="Probable disease resistance protein At1g63360"/>
    <property type="match status" value="1"/>
</dbReference>
<evidence type="ECO:0000313" key="9">
    <source>
        <dbReference type="Proteomes" id="UP000237347"/>
    </source>
</evidence>
<keyword evidence="4" id="KW-0611">Plant defense</keyword>